<dbReference type="GO" id="GO:0006955">
    <property type="term" value="P:immune response"/>
    <property type="evidence" value="ECO:0007669"/>
    <property type="project" value="InterPro"/>
</dbReference>
<proteinExistence type="inferred from homology"/>
<dbReference type="GO" id="GO:0005164">
    <property type="term" value="F:tumor necrosis factor receptor binding"/>
    <property type="evidence" value="ECO:0007669"/>
    <property type="project" value="InterPro"/>
</dbReference>
<gene>
    <name evidence="20" type="primary">EDA</name>
</gene>
<protein>
    <recommendedName>
        <fullName evidence="18">Ectodysplasin-A</fullName>
    </recommendedName>
</protein>
<feature type="domain" description="THD" evidence="19">
    <location>
        <begin position="65"/>
        <end position="201"/>
    </location>
</feature>
<keyword evidence="5" id="KW-1003">Cell membrane</keyword>
<keyword evidence="8" id="KW-0165">Cleavage on pair of basic residues</keyword>
<dbReference type="Ensembl" id="ENSRBIT00000056947.1">
    <property type="protein sequence ID" value="ENSRBIP00000032969.1"/>
    <property type="gene ID" value="ENSRBIG00000040254.1"/>
</dbReference>
<evidence type="ECO:0000256" key="8">
    <source>
        <dbReference type="ARBA" id="ARBA00022685"/>
    </source>
</evidence>
<evidence type="ECO:0000256" key="9">
    <source>
        <dbReference type="ARBA" id="ARBA00022692"/>
    </source>
</evidence>
<dbReference type="GO" id="GO:0038177">
    <property type="term" value="F:death receptor agonist activity"/>
    <property type="evidence" value="ECO:0007669"/>
    <property type="project" value="TreeGrafter"/>
</dbReference>
<evidence type="ECO:0000256" key="13">
    <source>
        <dbReference type="ARBA" id="ARBA00023119"/>
    </source>
</evidence>
<dbReference type="InterPro" id="IPR006052">
    <property type="entry name" value="TNF_dom"/>
</dbReference>
<dbReference type="GO" id="GO:0030154">
    <property type="term" value="P:cell differentiation"/>
    <property type="evidence" value="ECO:0007669"/>
    <property type="project" value="UniProtKB-KW"/>
</dbReference>
<dbReference type="PROSITE" id="PS50049">
    <property type="entry name" value="THD_2"/>
    <property type="match status" value="1"/>
</dbReference>
<accession>A0A2K6MB07</accession>
<dbReference type="GO" id="GO:0005886">
    <property type="term" value="C:plasma membrane"/>
    <property type="evidence" value="ECO:0007669"/>
    <property type="project" value="UniProtKB-SubCell"/>
</dbReference>
<dbReference type="AlphaFoldDB" id="A0A2K6MB07"/>
<evidence type="ECO:0000256" key="18">
    <source>
        <dbReference type="ARBA" id="ARBA00067607"/>
    </source>
</evidence>
<dbReference type="GO" id="GO:0005615">
    <property type="term" value="C:extracellular space"/>
    <property type="evidence" value="ECO:0007669"/>
    <property type="project" value="UniProtKB-KW"/>
</dbReference>
<evidence type="ECO:0000256" key="14">
    <source>
        <dbReference type="ARBA" id="ARBA00023136"/>
    </source>
</evidence>
<comment type="similarity">
    <text evidence="3">Belongs to the tumor necrosis factor family.</text>
</comment>
<evidence type="ECO:0000256" key="1">
    <source>
        <dbReference type="ARBA" id="ARBA00004401"/>
    </source>
</evidence>
<keyword evidence="15" id="KW-1015">Disulfide bond</keyword>
<keyword evidence="16" id="KW-0325">Glycoprotein</keyword>
<dbReference type="InterPro" id="IPR051748">
    <property type="entry name" value="TNF_Ligand_Superfamily"/>
</dbReference>
<comment type="subunit">
    <text evidence="17">Homotrimer. The homotrimers may then dimerize and form higher-order oligomers.</text>
</comment>
<name>A0A2K6MB07_RHIBE</name>
<dbReference type="GO" id="GO:0005581">
    <property type="term" value="C:collagen trimer"/>
    <property type="evidence" value="ECO:0007669"/>
    <property type="project" value="UniProtKB-KW"/>
</dbReference>
<evidence type="ECO:0000256" key="7">
    <source>
        <dbReference type="ARBA" id="ARBA00022525"/>
    </source>
</evidence>
<evidence type="ECO:0000313" key="20">
    <source>
        <dbReference type="Ensembl" id="ENSRBIP00000032969.1"/>
    </source>
</evidence>
<dbReference type="PANTHER" id="PTHR15151:SF13">
    <property type="entry name" value="ECTODYSPLASIN-A"/>
    <property type="match status" value="1"/>
</dbReference>
<evidence type="ECO:0000256" key="12">
    <source>
        <dbReference type="ARBA" id="ARBA00022989"/>
    </source>
</evidence>
<dbReference type="FunFam" id="2.60.120.40:FF:000004">
    <property type="entry name" value="Ectodysplasin-A isoform A"/>
    <property type="match status" value="1"/>
</dbReference>
<keyword evidence="4" id="KW-0217">Developmental protein</keyword>
<dbReference type="Gene3D" id="2.60.120.40">
    <property type="match status" value="1"/>
</dbReference>
<dbReference type="GO" id="GO:0043123">
    <property type="term" value="P:positive regulation of canonical NF-kappaB signal transduction"/>
    <property type="evidence" value="ECO:0007669"/>
    <property type="project" value="UniProtKB-ARBA"/>
</dbReference>
<evidence type="ECO:0000313" key="21">
    <source>
        <dbReference type="Proteomes" id="UP000233180"/>
    </source>
</evidence>
<evidence type="ECO:0000256" key="6">
    <source>
        <dbReference type="ARBA" id="ARBA00022514"/>
    </source>
</evidence>
<comment type="subcellular location">
    <subcellularLocation>
        <location evidence="1">Cell membrane</location>
        <topology evidence="1">Single-pass type II membrane protein</topology>
    </subcellularLocation>
    <subcellularLocation>
        <location evidence="2">Secreted</location>
    </subcellularLocation>
</comment>
<evidence type="ECO:0000256" key="4">
    <source>
        <dbReference type="ARBA" id="ARBA00022473"/>
    </source>
</evidence>
<evidence type="ECO:0000256" key="11">
    <source>
        <dbReference type="ARBA" id="ARBA00022968"/>
    </source>
</evidence>
<keyword evidence="9" id="KW-0812">Transmembrane</keyword>
<evidence type="ECO:0000256" key="15">
    <source>
        <dbReference type="ARBA" id="ARBA00023157"/>
    </source>
</evidence>
<reference evidence="20 21" key="1">
    <citation type="submission" date="2016-06" db="EMBL/GenBank/DDBJ databases">
        <title>Genome of Rhinopithecus bieti.</title>
        <authorList>
            <person name="Wu"/>
            <person name="C.-I. and Zhang"/>
            <person name="Y."/>
        </authorList>
    </citation>
    <scope>NUCLEOTIDE SEQUENCE</scope>
</reference>
<evidence type="ECO:0000256" key="16">
    <source>
        <dbReference type="ARBA" id="ARBA00023180"/>
    </source>
</evidence>
<sequence length="207" mass="23158">MALLNFFFPDERPYSEEESRRVRRNKRSKSNEGADGKSIQLCPLIVLSYFAGAADKAGTRENQPAVVHLQGQGSAIQVKNDLSGGVLNDWSRITMNPKVFKLHPRSGELEVLVDGTYFIYSQVEVYYINFTDFASYEVVVDEKPFLQCTRSIETGKTNYNTCYTAGVCLLKARQKIAVKMVHADISINMSKHTTFFGAIRLGEAPAS</sequence>
<dbReference type="GO" id="GO:0007166">
    <property type="term" value="P:cell surface receptor signaling pathway"/>
    <property type="evidence" value="ECO:0007669"/>
    <property type="project" value="UniProtKB-ARBA"/>
</dbReference>
<evidence type="ECO:0000256" key="10">
    <source>
        <dbReference type="ARBA" id="ARBA00022782"/>
    </source>
</evidence>
<evidence type="ECO:0000256" key="5">
    <source>
        <dbReference type="ARBA" id="ARBA00022475"/>
    </source>
</evidence>
<evidence type="ECO:0000256" key="3">
    <source>
        <dbReference type="ARBA" id="ARBA00008670"/>
    </source>
</evidence>
<dbReference type="Pfam" id="PF00229">
    <property type="entry name" value="TNF"/>
    <property type="match status" value="1"/>
</dbReference>
<dbReference type="GO" id="GO:1901222">
    <property type="term" value="P:regulation of non-canonical NF-kappaB signal transduction"/>
    <property type="evidence" value="ECO:0007669"/>
    <property type="project" value="UniProtKB-ARBA"/>
</dbReference>
<keyword evidence="14" id="KW-0472">Membrane</keyword>
<dbReference type="InterPro" id="IPR008983">
    <property type="entry name" value="Tumour_necrosis_fac-like_dom"/>
</dbReference>
<reference evidence="20" key="3">
    <citation type="submission" date="2025-09" db="UniProtKB">
        <authorList>
            <consortium name="Ensembl"/>
        </authorList>
    </citation>
    <scope>IDENTIFICATION</scope>
</reference>
<dbReference type="GO" id="GO:0042475">
    <property type="term" value="P:odontogenesis of dentin-containing tooth"/>
    <property type="evidence" value="ECO:0007669"/>
    <property type="project" value="UniProtKB-ARBA"/>
</dbReference>
<keyword evidence="21" id="KW-1185">Reference proteome</keyword>
<keyword evidence="6" id="KW-0202">Cytokine</keyword>
<evidence type="ECO:0000259" key="19">
    <source>
        <dbReference type="PROSITE" id="PS50049"/>
    </source>
</evidence>
<dbReference type="GeneTree" id="ENSGT00730000111220"/>
<keyword evidence="11" id="KW-0735">Signal-anchor</keyword>
<keyword evidence="10" id="KW-0221">Differentiation</keyword>
<evidence type="ECO:0000256" key="17">
    <source>
        <dbReference type="ARBA" id="ARBA00065274"/>
    </source>
</evidence>
<reference evidence="20" key="2">
    <citation type="submission" date="2025-08" db="UniProtKB">
        <authorList>
            <consortium name="Ensembl"/>
        </authorList>
    </citation>
    <scope>IDENTIFICATION</scope>
</reference>
<dbReference type="PANTHER" id="PTHR15151">
    <property type="entry name" value="PROTEIN EIGER"/>
    <property type="match status" value="1"/>
</dbReference>
<keyword evidence="12" id="KW-1133">Transmembrane helix</keyword>
<dbReference type="GO" id="GO:0005123">
    <property type="term" value="F:death receptor binding"/>
    <property type="evidence" value="ECO:0007669"/>
    <property type="project" value="TreeGrafter"/>
</dbReference>
<dbReference type="GO" id="GO:0005125">
    <property type="term" value="F:cytokine activity"/>
    <property type="evidence" value="ECO:0007669"/>
    <property type="project" value="UniProtKB-KW"/>
</dbReference>
<organism evidence="20 21">
    <name type="scientific">Rhinopithecus bieti</name>
    <name type="common">Black snub-nosed monkey</name>
    <name type="synonym">Pygathrix bieti</name>
    <dbReference type="NCBI Taxonomy" id="61621"/>
    <lineage>
        <taxon>Eukaryota</taxon>
        <taxon>Metazoa</taxon>
        <taxon>Chordata</taxon>
        <taxon>Craniata</taxon>
        <taxon>Vertebrata</taxon>
        <taxon>Euteleostomi</taxon>
        <taxon>Mammalia</taxon>
        <taxon>Eutheria</taxon>
        <taxon>Euarchontoglires</taxon>
        <taxon>Primates</taxon>
        <taxon>Haplorrhini</taxon>
        <taxon>Catarrhini</taxon>
        <taxon>Cercopithecidae</taxon>
        <taxon>Colobinae</taxon>
        <taxon>Rhinopithecus</taxon>
    </lineage>
</organism>
<evidence type="ECO:0000256" key="2">
    <source>
        <dbReference type="ARBA" id="ARBA00004613"/>
    </source>
</evidence>
<dbReference type="Proteomes" id="UP000233180">
    <property type="component" value="Unassembled WGS sequence"/>
</dbReference>
<dbReference type="SUPFAM" id="SSF49842">
    <property type="entry name" value="TNF-like"/>
    <property type="match status" value="1"/>
</dbReference>
<keyword evidence="7" id="KW-0964">Secreted</keyword>
<keyword evidence="13" id="KW-0176">Collagen</keyword>